<keyword evidence="6 8" id="KW-0269">Exonuclease</keyword>
<dbReference type="GO" id="GO:0008859">
    <property type="term" value="F:exoribonuclease II activity"/>
    <property type="evidence" value="ECO:0007669"/>
    <property type="project" value="UniProtKB-UniRule"/>
</dbReference>
<comment type="catalytic activity">
    <reaction evidence="1 8">
        <text>Exonucleolytic cleavage in the 3'- to 5'-direction to yield nucleoside 5'-phosphates.</text>
        <dbReference type="EC" id="3.1.13.1"/>
    </reaction>
</comment>
<dbReference type="SMART" id="SM00357">
    <property type="entry name" value="CSP"/>
    <property type="match status" value="2"/>
</dbReference>
<dbReference type="PROSITE" id="PS01175">
    <property type="entry name" value="RIBONUCLEASE_II"/>
    <property type="match status" value="1"/>
</dbReference>
<dbReference type="HAMAP" id="MF_01895">
    <property type="entry name" value="RNase_R"/>
    <property type="match status" value="1"/>
</dbReference>
<comment type="function">
    <text evidence="8">3'-5' exoribonuclease that releases 5'-nucleoside monophosphates and is involved in maturation of structured RNAs.</text>
</comment>
<dbReference type="InterPro" id="IPR012340">
    <property type="entry name" value="NA-bd_OB-fold"/>
</dbReference>
<proteinExistence type="inferred from homology"/>
<dbReference type="GO" id="GO:0006402">
    <property type="term" value="P:mRNA catabolic process"/>
    <property type="evidence" value="ECO:0007669"/>
    <property type="project" value="TreeGrafter"/>
</dbReference>
<dbReference type="RefSeq" id="WP_160722622.1">
    <property type="nucleotide sequence ID" value="NZ_SUMG01000018.1"/>
</dbReference>
<feature type="domain" description="S1 motif" evidence="10">
    <location>
        <begin position="625"/>
        <end position="705"/>
    </location>
</feature>
<keyword evidence="3 8" id="KW-0963">Cytoplasm</keyword>
<dbReference type="PANTHER" id="PTHR23355:SF9">
    <property type="entry name" value="DIS3-LIKE EXONUCLEASE 2"/>
    <property type="match status" value="1"/>
</dbReference>
<evidence type="ECO:0000256" key="5">
    <source>
        <dbReference type="ARBA" id="ARBA00022801"/>
    </source>
</evidence>
<name>A0AA43XM20_9CLOT</name>
<dbReference type="InterPro" id="IPR050180">
    <property type="entry name" value="RNR_Ribonuclease"/>
</dbReference>
<dbReference type="InterPro" id="IPR003029">
    <property type="entry name" value="S1_domain"/>
</dbReference>
<dbReference type="InterPro" id="IPR011129">
    <property type="entry name" value="CSD"/>
</dbReference>
<evidence type="ECO:0000256" key="8">
    <source>
        <dbReference type="HAMAP-Rule" id="MF_01895"/>
    </source>
</evidence>
<dbReference type="EC" id="3.1.13.1" evidence="8"/>
<accession>A0AA43XM20</accession>
<dbReference type="SMART" id="SM00316">
    <property type="entry name" value="S1"/>
    <property type="match status" value="1"/>
</dbReference>
<keyword evidence="7 8" id="KW-0694">RNA-binding</keyword>
<comment type="subcellular location">
    <subcellularLocation>
        <location evidence="2 8">Cytoplasm</location>
    </subcellularLocation>
</comment>
<comment type="similarity">
    <text evidence="8">Belongs to the RNR ribonuclease family. RNase R subfamily.</text>
</comment>
<evidence type="ECO:0000256" key="6">
    <source>
        <dbReference type="ARBA" id="ARBA00022839"/>
    </source>
</evidence>
<evidence type="ECO:0000313" key="12">
    <source>
        <dbReference type="Proteomes" id="UP000449710"/>
    </source>
</evidence>
<dbReference type="InterPro" id="IPR004476">
    <property type="entry name" value="RNase_II/RNase_R"/>
</dbReference>
<dbReference type="PANTHER" id="PTHR23355">
    <property type="entry name" value="RIBONUCLEASE"/>
    <property type="match status" value="1"/>
</dbReference>
<evidence type="ECO:0000256" key="9">
    <source>
        <dbReference type="SAM" id="MobiDB-lite"/>
    </source>
</evidence>
<dbReference type="PROSITE" id="PS50126">
    <property type="entry name" value="S1"/>
    <property type="match status" value="1"/>
</dbReference>
<sequence>MKIKERLLDYMERSAYKPMLKKELMDAFSIDKNQRKEFGEALKEMEKEGYIIQTKTNRYAVPERLDLVVGRLEVFPKGFGFLISEKKDSEDLFIPPGAMNGAMNNDRVIGRIESPKTETSRAEGEIIRIIKRGNKEIVGTYESSKNFGFVIPDDKRIQQDIFIPKGKEKGASTRQKVVCQIVKWPEGRRKSPEGKVSEILGYQEDKGVDILSIIKQHQLPLEFQKNVLSEAEGLKDEIPKAELQRRKDLRNHTIVTIDGADAKDLDDGVSLEKLNNGNFKLGVHIADVTHYVGEGTFLDEEAMERGTSVYLIDRVIPMLPEKLSNNLCSLNPNTDKLAVSVFMEIDSKGNVQKEEIFESVINSKERLVYEDVSDILEEEDQELMKRYKDYLGMFDAMKELSQILRKKRMDRGAIDFDFPEARIILDDEGNPVDIEEEERRIANRIIEEFMLVCNETVAERYHWLEIPFLYRIHQEPDLEEIQEFNRFIYNFGYKIKGIQNEVHPKALQEINEKVKGKKEEKMLNTLMLRSLQKAEYSADNIGHFGLAADYYSHFTSPIRRYPDLMIHRIIKWHLKEELSKNLSKKLEKNLPKIADQSSTREREAASAERETVDLKKAEYMSNKIGEEFEGVITSLTSFGIFVELPNTIEGLIRLSSLTDDYYHYDRENQQILGERRKKRFRIGDSLLVKVAKVNVMEGEVNFTLVNGEKSEDRTKDKKDSGKKDQNTKK</sequence>
<dbReference type="GO" id="GO:0003723">
    <property type="term" value="F:RNA binding"/>
    <property type="evidence" value="ECO:0007669"/>
    <property type="project" value="UniProtKB-UniRule"/>
</dbReference>
<dbReference type="NCBIfam" id="TIGR02063">
    <property type="entry name" value="RNase_R"/>
    <property type="match status" value="1"/>
</dbReference>
<dbReference type="SUPFAM" id="SSF50249">
    <property type="entry name" value="Nucleic acid-binding proteins"/>
    <property type="match status" value="4"/>
</dbReference>
<evidence type="ECO:0000259" key="10">
    <source>
        <dbReference type="PROSITE" id="PS50126"/>
    </source>
</evidence>
<evidence type="ECO:0000313" key="11">
    <source>
        <dbReference type="EMBL" id="NBG89200.1"/>
    </source>
</evidence>
<dbReference type="NCBIfam" id="TIGR00358">
    <property type="entry name" value="3_prime_RNase"/>
    <property type="match status" value="1"/>
</dbReference>
<feature type="compositionally biased region" description="Basic and acidic residues" evidence="9">
    <location>
        <begin position="708"/>
        <end position="729"/>
    </location>
</feature>
<dbReference type="Pfam" id="PF00575">
    <property type="entry name" value="S1"/>
    <property type="match status" value="1"/>
</dbReference>
<dbReference type="InterPro" id="IPR011805">
    <property type="entry name" value="RNase_R"/>
</dbReference>
<evidence type="ECO:0000256" key="2">
    <source>
        <dbReference type="ARBA" id="ARBA00004496"/>
    </source>
</evidence>
<evidence type="ECO:0000256" key="3">
    <source>
        <dbReference type="ARBA" id="ARBA00022490"/>
    </source>
</evidence>
<keyword evidence="12" id="KW-1185">Reference proteome</keyword>
<dbReference type="InterPro" id="IPR001900">
    <property type="entry name" value="RNase_II/R"/>
</dbReference>
<organism evidence="11 12">
    <name type="scientific">Isachenkonia alkalipeptolytica</name>
    <dbReference type="NCBI Taxonomy" id="2565777"/>
    <lineage>
        <taxon>Bacteria</taxon>
        <taxon>Bacillati</taxon>
        <taxon>Bacillota</taxon>
        <taxon>Clostridia</taxon>
        <taxon>Eubacteriales</taxon>
        <taxon>Clostridiaceae</taxon>
        <taxon>Isachenkonia</taxon>
    </lineage>
</organism>
<dbReference type="Gene3D" id="2.40.50.140">
    <property type="entry name" value="Nucleic acid-binding proteins"/>
    <property type="match status" value="3"/>
</dbReference>
<evidence type="ECO:0000256" key="7">
    <source>
        <dbReference type="ARBA" id="ARBA00022884"/>
    </source>
</evidence>
<dbReference type="Pfam" id="PF08206">
    <property type="entry name" value="OB_RNB"/>
    <property type="match status" value="1"/>
</dbReference>
<dbReference type="Proteomes" id="UP000449710">
    <property type="component" value="Unassembled WGS sequence"/>
</dbReference>
<gene>
    <name evidence="8 11" type="primary">rnr</name>
    <name evidence="11" type="ORF">ISALK_11935</name>
</gene>
<dbReference type="FunFam" id="2.40.50.140:FF:000219">
    <property type="entry name" value="Ribonuclease R"/>
    <property type="match status" value="1"/>
</dbReference>
<dbReference type="EMBL" id="SUMG01000018">
    <property type="protein sequence ID" value="NBG89200.1"/>
    <property type="molecule type" value="Genomic_DNA"/>
</dbReference>
<evidence type="ECO:0000256" key="4">
    <source>
        <dbReference type="ARBA" id="ARBA00022722"/>
    </source>
</evidence>
<dbReference type="Pfam" id="PF17876">
    <property type="entry name" value="CSD2"/>
    <property type="match status" value="1"/>
</dbReference>
<dbReference type="InterPro" id="IPR013223">
    <property type="entry name" value="RNase_B_OB_dom"/>
</dbReference>
<dbReference type="GO" id="GO:0005829">
    <property type="term" value="C:cytosol"/>
    <property type="evidence" value="ECO:0007669"/>
    <property type="project" value="TreeGrafter"/>
</dbReference>
<dbReference type="SMART" id="SM00955">
    <property type="entry name" value="RNB"/>
    <property type="match status" value="1"/>
</dbReference>
<reference evidence="11 12" key="1">
    <citation type="submission" date="2019-04" db="EMBL/GenBank/DDBJ databases">
        <title>Isachenkonia alkalipeptolytica gen. nov. sp. nov. a new anaerobic, alkiliphilic organothrophic bacterium capable to reduce synthesized ferrihydrite isolated from a soda lake.</title>
        <authorList>
            <person name="Toshchakov S.V."/>
            <person name="Zavarzina D.G."/>
            <person name="Zhilina T.N."/>
            <person name="Kostrikina N.A."/>
            <person name="Kublanov I.V."/>
        </authorList>
    </citation>
    <scope>NUCLEOTIDE SEQUENCE [LARGE SCALE GENOMIC DNA]</scope>
    <source>
        <strain evidence="11 12">Z-1701</strain>
    </source>
</reference>
<keyword evidence="5 8" id="KW-0378">Hydrolase</keyword>
<comment type="caution">
    <text evidence="11">The sequence shown here is derived from an EMBL/GenBank/DDBJ whole genome shotgun (WGS) entry which is preliminary data.</text>
</comment>
<feature type="region of interest" description="Disordered" evidence="9">
    <location>
        <begin position="706"/>
        <end position="729"/>
    </location>
</feature>
<dbReference type="AlphaFoldDB" id="A0AA43XM20"/>
<protein>
    <recommendedName>
        <fullName evidence="8">Ribonuclease R</fullName>
        <shortName evidence="8">RNase R</shortName>
        <ecNumber evidence="8">3.1.13.1</ecNumber>
    </recommendedName>
</protein>
<evidence type="ECO:0000256" key="1">
    <source>
        <dbReference type="ARBA" id="ARBA00001849"/>
    </source>
</evidence>
<keyword evidence="4 8" id="KW-0540">Nuclease</keyword>
<dbReference type="Pfam" id="PF00773">
    <property type="entry name" value="RNB"/>
    <property type="match status" value="1"/>
</dbReference>
<dbReference type="InterPro" id="IPR040476">
    <property type="entry name" value="CSD2"/>
</dbReference>
<dbReference type="CDD" id="cd04471">
    <property type="entry name" value="S1_RNase_R"/>
    <property type="match status" value="1"/>
</dbReference>
<dbReference type="InterPro" id="IPR022966">
    <property type="entry name" value="RNase_II/R_CS"/>
</dbReference>